<dbReference type="Proteomes" id="UP000006431">
    <property type="component" value="Unassembled WGS sequence"/>
</dbReference>
<reference evidence="1 2" key="1">
    <citation type="journal article" date="2012" name="Proc. Natl. Acad. Sci. U.S.A.">
        <title>Genome and physiology of a model Epsilonproteobacterium responsible for sulfide detoxification in marine oxygen depletion zones.</title>
        <authorList>
            <person name="Grote J."/>
            <person name="Schott T."/>
            <person name="Bruckner C.G."/>
            <person name="Glockner F.O."/>
            <person name="Jost G."/>
            <person name="Teeling H."/>
            <person name="Labrenz M."/>
            <person name="Jurgens K."/>
        </authorList>
    </citation>
    <scope>NUCLEOTIDE SEQUENCE [LARGE SCALE GENOMIC DNA]</scope>
    <source>
        <strain evidence="1 2">GD1</strain>
    </source>
</reference>
<sequence length="42" mass="4543">MTPSIVISITNIPDNIPVIIGKTDEKNVFHAGDSVIILKLII</sequence>
<organism evidence="1 2">
    <name type="scientific">Sulfurimonas gotlandica (strain DSM 19862 / JCM 16533 / GD1)</name>
    <dbReference type="NCBI Taxonomy" id="929558"/>
    <lineage>
        <taxon>Bacteria</taxon>
        <taxon>Pseudomonadati</taxon>
        <taxon>Campylobacterota</taxon>
        <taxon>Epsilonproteobacteria</taxon>
        <taxon>Campylobacterales</taxon>
        <taxon>Sulfurimonadaceae</taxon>
        <taxon>Sulfurimonas</taxon>
    </lineage>
</organism>
<evidence type="ECO:0000313" key="2">
    <source>
        <dbReference type="Proteomes" id="UP000006431"/>
    </source>
</evidence>
<dbReference type="AlphaFoldDB" id="H1FZP2"/>
<dbReference type="HOGENOM" id="CLU_3258835_0_0_7"/>
<dbReference type="STRING" id="929558.SMGD1_2527"/>
<keyword evidence="2" id="KW-1185">Reference proteome</keyword>
<accession>H1FZP2</accession>
<proteinExistence type="predicted"/>
<dbReference type="PATRIC" id="fig|929558.5.peg.2516"/>
<dbReference type="EMBL" id="AFRZ01000001">
    <property type="protein sequence ID" value="EHP31049.1"/>
    <property type="molecule type" value="Genomic_DNA"/>
</dbReference>
<comment type="caution">
    <text evidence="1">The sequence shown here is derived from an EMBL/GenBank/DDBJ whole genome shotgun (WGS) entry which is preliminary data.</text>
</comment>
<protein>
    <submittedName>
        <fullName evidence="1">Uncharacterized protein</fullName>
    </submittedName>
</protein>
<name>H1FZP2_SULGG</name>
<evidence type="ECO:0000313" key="1">
    <source>
        <dbReference type="EMBL" id="EHP31049.1"/>
    </source>
</evidence>
<gene>
    <name evidence="1" type="ORF">SMGD1_2527</name>
</gene>